<dbReference type="Proteomes" id="UP001341281">
    <property type="component" value="Chromosome 06"/>
</dbReference>
<feature type="binding site" evidence="2">
    <location>
        <begin position="72"/>
        <end position="79"/>
    </location>
    <ligand>
        <name>substrate</name>
    </ligand>
</feature>
<dbReference type="CDD" id="cd07067">
    <property type="entry name" value="HP_PGM_like"/>
    <property type="match status" value="1"/>
</dbReference>
<name>A0AAQ3U081_PASNO</name>
<accession>A0AAQ3U081</accession>
<dbReference type="SMART" id="SM00855">
    <property type="entry name" value="PGAM"/>
    <property type="match status" value="1"/>
</dbReference>
<evidence type="ECO:0000313" key="4">
    <source>
        <dbReference type="Proteomes" id="UP001341281"/>
    </source>
</evidence>
<feature type="binding site" evidence="2">
    <location>
        <position position="133"/>
    </location>
    <ligand>
        <name>substrate</name>
    </ligand>
</feature>
<evidence type="ECO:0008006" key="5">
    <source>
        <dbReference type="Google" id="ProtNLM"/>
    </source>
</evidence>
<feature type="active site" description="Proton donor/acceptor" evidence="1">
    <location>
        <position position="161"/>
    </location>
</feature>
<evidence type="ECO:0000256" key="2">
    <source>
        <dbReference type="PIRSR" id="PIRSR613078-2"/>
    </source>
</evidence>
<dbReference type="EMBL" id="CP144750">
    <property type="protein sequence ID" value="WVZ82938.1"/>
    <property type="molecule type" value="Genomic_DNA"/>
</dbReference>
<evidence type="ECO:0000256" key="1">
    <source>
        <dbReference type="PIRSR" id="PIRSR613078-1"/>
    </source>
</evidence>
<dbReference type="PROSITE" id="PS00175">
    <property type="entry name" value="PG_MUTASE"/>
    <property type="match status" value="1"/>
</dbReference>
<reference evidence="3 4" key="1">
    <citation type="submission" date="2024-02" db="EMBL/GenBank/DDBJ databases">
        <title>High-quality chromosome-scale genome assembly of Pensacola bahiagrass (Paspalum notatum Flugge var. saurae).</title>
        <authorList>
            <person name="Vega J.M."/>
            <person name="Podio M."/>
            <person name="Orjuela J."/>
            <person name="Siena L.A."/>
            <person name="Pessino S.C."/>
            <person name="Combes M.C."/>
            <person name="Mariac C."/>
            <person name="Albertini E."/>
            <person name="Pupilli F."/>
            <person name="Ortiz J.P.A."/>
            <person name="Leblanc O."/>
        </authorList>
    </citation>
    <scope>NUCLEOTIDE SEQUENCE [LARGE SCALE GENOMIC DNA]</scope>
    <source>
        <strain evidence="3">R1</strain>
        <tissue evidence="3">Leaf</tissue>
    </source>
</reference>
<dbReference type="GO" id="GO:0003824">
    <property type="term" value="F:catalytic activity"/>
    <property type="evidence" value="ECO:0007669"/>
    <property type="project" value="InterPro"/>
</dbReference>
<dbReference type="InterPro" id="IPR013078">
    <property type="entry name" value="His_Pase_superF_clade-1"/>
</dbReference>
<feature type="active site" description="Tele-phosphohistidine intermediate" evidence="1">
    <location>
        <position position="73"/>
    </location>
</feature>
<organism evidence="3 4">
    <name type="scientific">Paspalum notatum var. saurae</name>
    <dbReference type="NCBI Taxonomy" id="547442"/>
    <lineage>
        <taxon>Eukaryota</taxon>
        <taxon>Viridiplantae</taxon>
        <taxon>Streptophyta</taxon>
        <taxon>Embryophyta</taxon>
        <taxon>Tracheophyta</taxon>
        <taxon>Spermatophyta</taxon>
        <taxon>Magnoliopsida</taxon>
        <taxon>Liliopsida</taxon>
        <taxon>Poales</taxon>
        <taxon>Poaceae</taxon>
        <taxon>PACMAD clade</taxon>
        <taxon>Panicoideae</taxon>
        <taxon>Andropogonodae</taxon>
        <taxon>Paspaleae</taxon>
        <taxon>Paspalinae</taxon>
        <taxon>Paspalum</taxon>
    </lineage>
</organism>
<dbReference type="AlphaFoldDB" id="A0AAQ3U081"/>
<dbReference type="SUPFAM" id="SSF53254">
    <property type="entry name" value="Phosphoglycerate mutase-like"/>
    <property type="match status" value="1"/>
</dbReference>
<dbReference type="Gene3D" id="3.40.50.1240">
    <property type="entry name" value="Phosphoglycerate mutase-like"/>
    <property type="match status" value="1"/>
</dbReference>
<dbReference type="InterPro" id="IPR001345">
    <property type="entry name" value="PG/BPGM_mutase_AS"/>
</dbReference>
<protein>
    <recommendedName>
        <fullName evidence="5">Phosphoglycerate mutase-like protein AT74H</fullName>
    </recommendedName>
</protein>
<evidence type="ECO:0000313" key="3">
    <source>
        <dbReference type="EMBL" id="WVZ82938.1"/>
    </source>
</evidence>
<dbReference type="InterPro" id="IPR029033">
    <property type="entry name" value="His_PPase_superfam"/>
</dbReference>
<keyword evidence="4" id="KW-1185">Reference proteome</keyword>
<dbReference type="InterPro" id="IPR052765">
    <property type="entry name" value="PGM-Related"/>
</dbReference>
<proteinExistence type="predicted"/>
<sequence length="333" mass="38725">MPAAPSSKCPRAAVLLSSPPPRRLRCRCCRRRASQSQPPPVRAFPAELRHHQVPLLVPADPPLRPRRIVLLRHGESEGNVDEAAYTRVPDPQIGLTAKGWRDADDCGRRLRDLFSSDGSDDWKVYFYVSPYRRTLETLRGMGRFFETHRIAGVREEPRLREQDFGNFQDRERMRVEKEIRRRYGRFFYRFPNGESAADVYDRITGFRETLRGDIDTNFRDTLRGDFDMNIVLVSHGLTLRVFLMRWYKWTVRQFEGLRNLANGGALVMQLGQGGRYSLLVHHTADELREYGFTEDMLQDQMWEKTAEPGDVNYAFMTNGQAFFDPFTPLHHPS</sequence>
<gene>
    <name evidence="3" type="ORF">U9M48_030139</name>
</gene>
<dbReference type="PANTHER" id="PTHR46192">
    <property type="entry name" value="BROAD-RANGE ACID PHOSPHATASE DET1"/>
    <property type="match status" value="1"/>
</dbReference>
<dbReference type="Pfam" id="PF00300">
    <property type="entry name" value="His_Phos_1"/>
    <property type="match status" value="1"/>
</dbReference>